<dbReference type="InterPro" id="IPR046450">
    <property type="entry name" value="PA_dom_sf"/>
</dbReference>
<feature type="domain" description="Inhibitor I9" evidence="13">
    <location>
        <begin position="78"/>
        <end position="154"/>
    </location>
</feature>
<dbReference type="PANTHER" id="PTHR43806">
    <property type="entry name" value="PEPTIDASE S8"/>
    <property type="match status" value="1"/>
</dbReference>
<feature type="domain" description="Peptidase S8/S53" evidence="11">
    <location>
        <begin position="190"/>
        <end position="625"/>
    </location>
</feature>
<dbReference type="Pfam" id="PF05922">
    <property type="entry name" value="Inhibitor_I9"/>
    <property type="match status" value="1"/>
</dbReference>
<dbReference type="AlphaFoldDB" id="A0A1G6P4N8"/>
<dbReference type="Pfam" id="PF02225">
    <property type="entry name" value="PA"/>
    <property type="match status" value="1"/>
</dbReference>
<evidence type="ECO:0000313" key="15">
    <source>
        <dbReference type="Proteomes" id="UP000242662"/>
    </source>
</evidence>
<evidence type="ECO:0000259" key="11">
    <source>
        <dbReference type="Pfam" id="PF00082"/>
    </source>
</evidence>
<keyword evidence="15" id="KW-1185">Reference proteome</keyword>
<sequence>MKKATSRYAKVACAATLALGMVASSFTFPSQPSLAENGEKKHLYIQDDIDLESEETVSVIVELTEMPEKVAVATAEKLGKKLSEEEAKEKVEGSHVAFEEALEEVSNEQSEYVIEKTYETVFNGAALSLPANQVEDLLEVEGVKAIYSNDTVELIAPVEETSLDDVVEPLMANSLPHLGITDMHVDGVTGAGIKVGVLDTGIDYHHPDLTNAYKGGYDFVDGDDDPMEATYDDWLESGLPEFSASGRPYYTNHGTHVAGTIGGQADNDVDMAVLGVAPDADLYAYRVLGPYGSGLTSNVIAAIDQSVRDGMDVINLSLGASVNDPIYPTSIATNNASLAGVTVVNSAGNAGSGLGTVGSPGTAALPIGVGASDLPATITEFSSSYVLGEATLTGDLRVLATSFGADLAAFAHESYELVGAGLGYASDFETIDVEGKIAVISRGEITFNEKIANAKANGAIATIIYNHEPGQGHIPFYLGESHSYIPSFSLTYEQGSAIAEKLEEGSQVTFGDMSEMVAGGDRLADFSSRGPINVTAAIKPEIVAPGVSILSTVPSYTAGSEHVGNYDIAYARMSGTSMSAPHVTGVVALMLQANPDWTPADVKTRLMNTAVPLSQEYNVFEVGAGLIQPKDAVATDMMIQTTIDGLHLENDRLQLVDDLTGAISYGFVSTNDGNIRERESLRFTNSGETAKTFNVDVDFHTVNGTQEASANGIVAQTNTVVSVPAGKTVTNNVFFLGPKTAKQGLYGGYITYTNQDDDDEVYRVPFGAYVTPEAVEPYPVGRSFKE</sequence>
<dbReference type="CDD" id="cd07474">
    <property type="entry name" value="Peptidases_S8_subtilisin_Vpr-like"/>
    <property type="match status" value="1"/>
</dbReference>
<evidence type="ECO:0000259" key="12">
    <source>
        <dbReference type="Pfam" id="PF02225"/>
    </source>
</evidence>
<dbReference type="InterPro" id="IPR010259">
    <property type="entry name" value="S8pro/Inhibitor_I9"/>
</dbReference>
<reference evidence="15" key="1">
    <citation type="submission" date="2016-09" db="EMBL/GenBank/DDBJ databases">
        <authorList>
            <person name="Varghese N."/>
            <person name="Submissions S."/>
        </authorList>
    </citation>
    <scope>NUCLEOTIDE SEQUENCE [LARGE SCALE GENOMIC DNA]</scope>
    <source>
        <strain evidence="15">25nlg</strain>
    </source>
</reference>
<feature type="domain" description="PA" evidence="12">
    <location>
        <begin position="415"/>
        <end position="498"/>
    </location>
</feature>
<dbReference type="CDD" id="cd02133">
    <property type="entry name" value="PA_C5a_like"/>
    <property type="match status" value="1"/>
</dbReference>
<evidence type="ECO:0000256" key="2">
    <source>
        <dbReference type="ARBA" id="ARBA00022512"/>
    </source>
</evidence>
<dbReference type="InterPro" id="IPR036852">
    <property type="entry name" value="Peptidase_S8/S53_dom_sf"/>
</dbReference>
<dbReference type="RefSeq" id="WP_090776692.1">
    <property type="nucleotide sequence ID" value="NZ_FMYM01000015.1"/>
</dbReference>
<evidence type="ECO:0000256" key="1">
    <source>
        <dbReference type="ARBA" id="ARBA00011073"/>
    </source>
</evidence>
<dbReference type="InterPro" id="IPR022398">
    <property type="entry name" value="Peptidase_S8_His-AS"/>
</dbReference>
<dbReference type="InterPro" id="IPR023827">
    <property type="entry name" value="Peptidase_S8_Asp-AS"/>
</dbReference>
<dbReference type="Gene3D" id="3.50.30.30">
    <property type="match status" value="1"/>
</dbReference>
<dbReference type="Proteomes" id="UP000242662">
    <property type="component" value="Unassembled WGS sequence"/>
</dbReference>
<keyword evidence="5" id="KW-0732">Signal</keyword>
<dbReference type="PROSITE" id="PS51892">
    <property type="entry name" value="SUBTILASE"/>
    <property type="match status" value="1"/>
</dbReference>
<dbReference type="InterPro" id="IPR000209">
    <property type="entry name" value="Peptidase_S8/S53_dom"/>
</dbReference>
<dbReference type="STRING" id="1464122.SAMN05421737_11514"/>
<proteinExistence type="inferred from homology"/>
<keyword evidence="7 9" id="KW-0720">Serine protease</keyword>
<dbReference type="SUPFAM" id="SSF52743">
    <property type="entry name" value="Subtilisin-like"/>
    <property type="match status" value="1"/>
</dbReference>
<dbReference type="PROSITE" id="PS00138">
    <property type="entry name" value="SUBTILASE_SER"/>
    <property type="match status" value="1"/>
</dbReference>
<protein>
    <submittedName>
        <fullName evidence="14">Peptidase inhibitor I9</fullName>
    </submittedName>
</protein>
<evidence type="ECO:0000256" key="4">
    <source>
        <dbReference type="ARBA" id="ARBA00022670"/>
    </source>
</evidence>
<keyword evidence="2" id="KW-0134">Cell wall</keyword>
<evidence type="ECO:0000256" key="5">
    <source>
        <dbReference type="ARBA" id="ARBA00022729"/>
    </source>
</evidence>
<dbReference type="GO" id="GO:0004252">
    <property type="term" value="F:serine-type endopeptidase activity"/>
    <property type="evidence" value="ECO:0007669"/>
    <property type="project" value="UniProtKB-UniRule"/>
</dbReference>
<evidence type="ECO:0000256" key="3">
    <source>
        <dbReference type="ARBA" id="ARBA00022525"/>
    </source>
</evidence>
<evidence type="ECO:0000256" key="10">
    <source>
        <dbReference type="RuleBase" id="RU003355"/>
    </source>
</evidence>
<organism evidence="14 15">
    <name type="scientific">Shouchella lonarensis</name>
    <dbReference type="NCBI Taxonomy" id="1464122"/>
    <lineage>
        <taxon>Bacteria</taxon>
        <taxon>Bacillati</taxon>
        <taxon>Bacillota</taxon>
        <taxon>Bacilli</taxon>
        <taxon>Bacillales</taxon>
        <taxon>Bacillaceae</taxon>
        <taxon>Shouchella</taxon>
    </lineage>
</organism>
<keyword evidence="4 9" id="KW-0645">Protease</keyword>
<dbReference type="InterPro" id="IPR023828">
    <property type="entry name" value="Peptidase_S8_Ser-AS"/>
</dbReference>
<dbReference type="GO" id="GO:0006508">
    <property type="term" value="P:proteolysis"/>
    <property type="evidence" value="ECO:0007669"/>
    <property type="project" value="UniProtKB-KW"/>
</dbReference>
<feature type="active site" description="Charge relay system" evidence="8 9">
    <location>
        <position position="577"/>
    </location>
</feature>
<keyword evidence="3" id="KW-0964">Secreted</keyword>
<dbReference type="InterPro" id="IPR050131">
    <property type="entry name" value="Peptidase_S8_subtilisin-like"/>
</dbReference>
<dbReference type="SUPFAM" id="SSF52025">
    <property type="entry name" value="PA domain"/>
    <property type="match status" value="1"/>
</dbReference>
<dbReference type="PRINTS" id="PR00723">
    <property type="entry name" value="SUBTILISIN"/>
</dbReference>
<evidence type="ECO:0000256" key="7">
    <source>
        <dbReference type="ARBA" id="ARBA00022825"/>
    </source>
</evidence>
<dbReference type="PROSITE" id="PS00137">
    <property type="entry name" value="SUBTILASE_HIS"/>
    <property type="match status" value="1"/>
</dbReference>
<dbReference type="InterPro" id="IPR034213">
    <property type="entry name" value="S8_Vpr-like"/>
</dbReference>
<dbReference type="EMBL" id="FMYM01000015">
    <property type="protein sequence ID" value="SDC75220.1"/>
    <property type="molecule type" value="Genomic_DNA"/>
</dbReference>
<accession>A0A1G6P4N8</accession>
<feature type="active site" description="Charge relay system" evidence="8 9">
    <location>
        <position position="199"/>
    </location>
</feature>
<dbReference type="Pfam" id="PF00082">
    <property type="entry name" value="Peptidase_S8"/>
    <property type="match status" value="1"/>
</dbReference>
<dbReference type="PANTHER" id="PTHR43806:SF65">
    <property type="entry name" value="SERINE PROTEASE APRX"/>
    <property type="match status" value="1"/>
</dbReference>
<dbReference type="OrthoDB" id="9798386at2"/>
<name>A0A1G6P4N8_9BACI</name>
<feature type="active site" description="Charge relay system" evidence="8 9">
    <location>
        <position position="253"/>
    </location>
</feature>
<evidence type="ECO:0000259" key="13">
    <source>
        <dbReference type="Pfam" id="PF05922"/>
    </source>
</evidence>
<evidence type="ECO:0000313" key="14">
    <source>
        <dbReference type="EMBL" id="SDC75220.1"/>
    </source>
</evidence>
<keyword evidence="6 9" id="KW-0378">Hydrolase</keyword>
<dbReference type="InterPro" id="IPR015500">
    <property type="entry name" value="Peptidase_S8_subtilisin-rel"/>
</dbReference>
<evidence type="ECO:0000256" key="8">
    <source>
        <dbReference type="PIRSR" id="PIRSR615500-1"/>
    </source>
</evidence>
<evidence type="ECO:0000256" key="9">
    <source>
        <dbReference type="PROSITE-ProRule" id="PRU01240"/>
    </source>
</evidence>
<gene>
    <name evidence="14" type="ORF">SAMN05421737_11514</name>
</gene>
<dbReference type="InterPro" id="IPR003137">
    <property type="entry name" value="PA_domain"/>
</dbReference>
<dbReference type="PROSITE" id="PS00136">
    <property type="entry name" value="SUBTILASE_ASP"/>
    <property type="match status" value="1"/>
</dbReference>
<evidence type="ECO:0000256" key="6">
    <source>
        <dbReference type="ARBA" id="ARBA00022801"/>
    </source>
</evidence>
<dbReference type="Gene3D" id="3.40.50.200">
    <property type="entry name" value="Peptidase S8/S53 domain"/>
    <property type="match status" value="2"/>
</dbReference>
<comment type="similarity">
    <text evidence="1 9 10">Belongs to the peptidase S8 family.</text>
</comment>